<dbReference type="EMBL" id="JABBNU010000014">
    <property type="protein sequence ID" value="NMM50588.1"/>
    <property type="molecule type" value="Genomic_DNA"/>
</dbReference>
<dbReference type="AlphaFoldDB" id="A0A848J5R7"/>
<accession>A0A848J5R7</accession>
<evidence type="ECO:0000313" key="1">
    <source>
        <dbReference type="EMBL" id="NMM50588.1"/>
    </source>
</evidence>
<reference evidence="1 2" key="1">
    <citation type="submission" date="2020-04" db="EMBL/GenBank/DDBJ databases">
        <title>Flammeovirgaceae bacterium KN852 isolated from deep sea.</title>
        <authorList>
            <person name="Zhang D.-C."/>
        </authorList>
    </citation>
    <scope>NUCLEOTIDE SEQUENCE [LARGE SCALE GENOMIC DNA]</scope>
    <source>
        <strain evidence="1 2">KN852</strain>
    </source>
</reference>
<organism evidence="1 2">
    <name type="scientific">Marinigracilibium pacificum</name>
    <dbReference type="NCBI Taxonomy" id="2729599"/>
    <lineage>
        <taxon>Bacteria</taxon>
        <taxon>Pseudomonadati</taxon>
        <taxon>Bacteroidota</taxon>
        <taxon>Cytophagia</taxon>
        <taxon>Cytophagales</taxon>
        <taxon>Flammeovirgaceae</taxon>
        <taxon>Marinigracilibium</taxon>
    </lineage>
</organism>
<comment type="caution">
    <text evidence="1">The sequence shown here is derived from an EMBL/GenBank/DDBJ whole genome shotgun (WGS) entry which is preliminary data.</text>
</comment>
<keyword evidence="2" id="KW-1185">Reference proteome</keyword>
<proteinExistence type="predicted"/>
<sequence>MKYFNIQSIFIGLISLMIFSCEDESLKEQVSVTFGPVYNATLNESTPETTNSKVVTLNFSRVIAADAAVNINVETDAQYGINYITYPPMVEDNKLTLFAERGQNTASFTVVSLYDGQYTGGNDFSFKLDQFNGEFKSAAGEDFKMSIYDADTPERLALYDFNEYGNYEVPTTPFSVEFTPGYKTDRGWQTRDSFGFEDTPGVQASAFGGEAGTDNAWMILNLNEVINESTSQPIDPSSLSSLVLSMMVESYFNGTGELQLKYSTDYSGSGNPENSTWITVDEFSQNLPEKGSGAANAPDGYWKEVSADLSDAVGSEKLFIAFHFFNASSSNSVSYTIDNLEIRGE</sequence>
<protein>
    <recommendedName>
        <fullName evidence="3">DUF5017 domain-containing protein</fullName>
    </recommendedName>
</protein>
<dbReference type="Proteomes" id="UP000559010">
    <property type="component" value="Unassembled WGS sequence"/>
</dbReference>
<dbReference type="PROSITE" id="PS51257">
    <property type="entry name" value="PROKAR_LIPOPROTEIN"/>
    <property type="match status" value="1"/>
</dbReference>
<dbReference type="RefSeq" id="WP_169684952.1">
    <property type="nucleotide sequence ID" value="NZ_JABBNU010000014.1"/>
</dbReference>
<name>A0A848J5R7_9BACT</name>
<evidence type="ECO:0000313" key="2">
    <source>
        <dbReference type="Proteomes" id="UP000559010"/>
    </source>
</evidence>
<gene>
    <name evidence="1" type="ORF">HH304_19415</name>
</gene>
<evidence type="ECO:0008006" key="3">
    <source>
        <dbReference type="Google" id="ProtNLM"/>
    </source>
</evidence>